<evidence type="ECO:0000256" key="1">
    <source>
        <dbReference type="SAM" id="MobiDB-lite"/>
    </source>
</evidence>
<keyword evidence="3" id="KW-1185">Reference proteome</keyword>
<gene>
    <name evidence="2" type="ORF">BaRGS_00028035</name>
</gene>
<dbReference type="EMBL" id="JACVVK020000276">
    <property type="protein sequence ID" value="KAK7480667.1"/>
    <property type="molecule type" value="Genomic_DNA"/>
</dbReference>
<name>A0ABD0K041_9CAEN</name>
<dbReference type="AlphaFoldDB" id="A0ABD0K041"/>
<accession>A0ABD0K041</accession>
<organism evidence="2 3">
    <name type="scientific">Batillaria attramentaria</name>
    <dbReference type="NCBI Taxonomy" id="370345"/>
    <lineage>
        <taxon>Eukaryota</taxon>
        <taxon>Metazoa</taxon>
        <taxon>Spiralia</taxon>
        <taxon>Lophotrochozoa</taxon>
        <taxon>Mollusca</taxon>
        <taxon>Gastropoda</taxon>
        <taxon>Caenogastropoda</taxon>
        <taxon>Sorbeoconcha</taxon>
        <taxon>Cerithioidea</taxon>
        <taxon>Batillariidae</taxon>
        <taxon>Batillaria</taxon>
    </lineage>
</organism>
<evidence type="ECO:0000313" key="3">
    <source>
        <dbReference type="Proteomes" id="UP001519460"/>
    </source>
</evidence>
<protein>
    <submittedName>
        <fullName evidence="2">Uncharacterized protein</fullName>
    </submittedName>
</protein>
<feature type="region of interest" description="Disordered" evidence="1">
    <location>
        <begin position="1"/>
        <end position="26"/>
    </location>
</feature>
<proteinExistence type="predicted"/>
<reference evidence="2 3" key="1">
    <citation type="journal article" date="2023" name="Sci. Data">
        <title>Genome assembly of the Korean intertidal mud-creeper Batillaria attramentaria.</title>
        <authorList>
            <person name="Patra A.K."/>
            <person name="Ho P.T."/>
            <person name="Jun S."/>
            <person name="Lee S.J."/>
            <person name="Kim Y."/>
            <person name="Won Y.J."/>
        </authorList>
    </citation>
    <scope>NUCLEOTIDE SEQUENCE [LARGE SCALE GENOMIC DNA]</scope>
    <source>
        <strain evidence="2">Wonlab-2016</strain>
    </source>
</reference>
<evidence type="ECO:0000313" key="2">
    <source>
        <dbReference type="EMBL" id="KAK7480667.1"/>
    </source>
</evidence>
<comment type="caution">
    <text evidence="2">The sequence shown here is derived from an EMBL/GenBank/DDBJ whole genome shotgun (WGS) entry which is preliminary data.</text>
</comment>
<sequence length="72" mass="8343">MEWMEWVGRSRAPKGKQPANQATQRDTTLINRRQGEAMLINECSRDGTLLIKRSNKCTLCRKTLLHSRLQCL</sequence>
<dbReference type="Proteomes" id="UP001519460">
    <property type="component" value="Unassembled WGS sequence"/>
</dbReference>